<protein>
    <submittedName>
        <fullName evidence="1">Uncharacterized protein</fullName>
    </submittedName>
</protein>
<dbReference type="Proteomes" id="UP001324287">
    <property type="component" value="Chromosome"/>
</dbReference>
<keyword evidence="2" id="KW-1185">Reference proteome</keyword>
<name>A0ABZ1B2P5_9ACTN</name>
<evidence type="ECO:0000313" key="2">
    <source>
        <dbReference type="Proteomes" id="UP001324287"/>
    </source>
</evidence>
<organism evidence="1 2">
    <name type="scientific">Blastococcus brunescens</name>
    <dbReference type="NCBI Taxonomy" id="1564165"/>
    <lineage>
        <taxon>Bacteria</taxon>
        <taxon>Bacillati</taxon>
        <taxon>Actinomycetota</taxon>
        <taxon>Actinomycetes</taxon>
        <taxon>Geodermatophilales</taxon>
        <taxon>Geodermatophilaceae</taxon>
        <taxon>Blastococcus</taxon>
    </lineage>
</organism>
<gene>
    <name evidence="1" type="ORF">U6N30_05130</name>
</gene>
<sequence>MIGAAVGEDFLTVRAGLILGPYDYVYRLGWWLDRIARGGRVVVPAEGWTSRSPSWTPVTWPAGWSRWRSRAARGR</sequence>
<accession>A0ABZ1B2P5</accession>
<evidence type="ECO:0000313" key="1">
    <source>
        <dbReference type="EMBL" id="WRL65075.1"/>
    </source>
</evidence>
<dbReference type="RefSeq" id="WP_324276399.1">
    <property type="nucleotide sequence ID" value="NZ_CP141261.1"/>
</dbReference>
<reference evidence="1 2" key="1">
    <citation type="submission" date="2023-12" db="EMBL/GenBank/DDBJ databases">
        <title>Blastococcus brunescens sp. nov., an actonobacterium isolated from sandstone collected in sahara desert.</title>
        <authorList>
            <person name="Gtari M."/>
            <person name="Ghodhbane F."/>
        </authorList>
    </citation>
    <scope>NUCLEOTIDE SEQUENCE [LARGE SCALE GENOMIC DNA]</scope>
    <source>
        <strain evidence="1 2">BMG 8361</strain>
    </source>
</reference>
<dbReference type="EMBL" id="CP141261">
    <property type="protein sequence ID" value="WRL65075.1"/>
    <property type="molecule type" value="Genomic_DNA"/>
</dbReference>
<proteinExistence type="predicted"/>